<evidence type="ECO:0000256" key="1">
    <source>
        <dbReference type="RuleBase" id="RU004374"/>
    </source>
</evidence>
<feature type="compositionally biased region" description="Basic and acidic residues" evidence="2">
    <location>
        <begin position="364"/>
        <end position="386"/>
    </location>
</feature>
<organism evidence="3 4">
    <name type="scientific">Diacronema lutheri</name>
    <name type="common">Unicellular marine alga</name>
    <name type="synonym">Monochrysis lutheri</name>
    <dbReference type="NCBI Taxonomy" id="2081491"/>
    <lineage>
        <taxon>Eukaryota</taxon>
        <taxon>Haptista</taxon>
        <taxon>Haptophyta</taxon>
        <taxon>Pavlovophyceae</taxon>
        <taxon>Pavlovales</taxon>
        <taxon>Pavlovaceae</taxon>
        <taxon>Diacronema</taxon>
    </lineage>
</organism>
<dbReference type="GO" id="GO:0003743">
    <property type="term" value="F:translation initiation factor activity"/>
    <property type="evidence" value="ECO:0007669"/>
    <property type="project" value="UniProtKB-KW"/>
</dbReference>
<reference evidence="3" key="1">
    <citation type="submission" date="2021-05" db="EMBL/GenBank/DDBJ databases">
        <title>The genome of the haptophyte Pavlova lutheri (Diacronema luteri, Pavlovales) - a model for lipid biosynthesis in eukaryotic algae.</title>
        <authorList>
            <person name="Hulatt C.J."/>
            <person name="Posewitz M.C."/>
        </authorList>
    </citation>
    <scope>NUCLEOTIDE SEQUENCE</scope>
    <source>
        <strain evidence="3">NIVA-4/92</strain>
    </source>
</reference>
<dbReference type="AlphaFoldDB" id="A0A8J6CH76"/>
<comment type="similarity">
    <text evidence="1">Belongs to the eukaryotic initiation factor 4E family.</text>
</comment>
<dbReference type="EMBL" id="JAGTXO010000001">
    <property type="protein sequence ID" value="KAG8470871.1"/>
    <property type="molecule type" value="Genomic_DNA"/>
</dbReference>
<gene>
    <name evidence="3" type="ORF">KFE25_009292</name>
</gene>
<dbReference type="GO" id="GO:0016281">
    <property type="term" value="C:eukaryotic translation initiation factor 4F complex"/>
    <property type="evidence" value="ECO:0007669"/>
    <property type="project" value="TreeGrafter"/>
</dbReference>
<keyword evidence="4" id="KW-1185">Reference proteome</keyword>
<keyword evidence="1" id="KW-0694">RNA-binding</keyword>
<protein>
    <recommendedName>
        <fullName evidence="5">Eukaryotic translation initiation factor 4E</fullName>
    </recommendedName>
</protein>
<name>A0A8J6CH76_DIALT</name>
<feature type="compositionally biased region" description="Gly residues" evidence="2">
    <location>
        <begin position="277"/>
        <end position="299"/>
    </location>
</feature>
<dbReference type="Gene3D" id="3.30.760.10">
    <property type="entry name" value="RNA Cap, Translation Initiation Factor Eif4e"/>
    <property type="match status" value="1"/>
</dbReference>
<dbReference type="PANTHER" id="PTHR11960:SF18">
    <property type="entry name" value="EUKARYOTIC TRANSLATION INITIATION FACTOR 4E HOMOLOGOUS PROTEIN, ISOFORM B"/>
    <property type="match status" value="1"/>
</dbReference>
<dbReference type="Pfam" id="PF01652">
    <property type="entry name" value="IF4E"/>
    <property type="match status" value="1"/>
</dbReference>
<accession>A0A8J6CH76</accession>
<dbReference type="SUPFAM" id="SSF55418">
    <property type="entry name" value="eIF4e-like"/>
    <property type="match status" value="1"/>
</dbReference>
<keyword evidence="1" id="KW-0396">Initiation factor</keyword>
<evidence type="ECO:0000313" key="3">
    <source>
        <dbReference type="EMBL" id="KAG8470871.1"/>
    </source>
</evidence>
<dbReference type="PANTHER" id="PTHR11960">
    <property type="entry name" value="EUKARYOTIC TRANSLATION INITIATION FACTOR 4E RELATED"/>
    <property type="match status" value="1"/>
</dbReference>
<evidence type="ECO:0008006" key="5">
    <source>
        <dbReference type="Google" id="ProtNLM"/>
    </source>
</evidence>
<dbReference type="InterPro" id="IPR023398">
    <property type="entry name" value="TIF_eIF4e-like"/>
</dbReference>
<evidence type="ECO:0000313" key="4">
    <source>
        <dbReference type="Proteomes" id="UP000751190"/>
    </source>
</evidence>
<dbReference type="Proteomes" id="UP000751190">
    <property type="component" value="Unassembled WGS sequence"/>
</dbReference>
<dbReference type="OrthoDB" id="590761at2759"/>
<dbReference type="InterPro" id="IPR001040">
    <property type="entry name" value="TIF_eIF_4E"/>
</dbReference>
<sequence length="402" mass="40360">MTAAVAEAELPHLGGELDYPGGHPLHTAWLIWHEKKPKGSGQNGGGGASRGRDDSSLRLLGRFNTVETFWQHYVYLERAPDVGKDNTVHFFRDMYPLRGEGYKGYPGAGCFVLKVHRTLGAAMRLWEKLLLATIGESFEDLGVMGCSLTMGAKQNLLFGLWFTNAKKDKERLERIRLTLRDALGLPELLAAQAEAQLAAAATAAAAAAAAAAHAPAADAKPDGHAAGGANGGKGEKAPLYVDVEFYDMSGLQATQHPASPQLCRVLAIEPLLGGGGGGGGGNGGGGNGGNGSSGGGNGKGHSASQSHQGAGGKGKGKGGNGGGGDKGDKADGEGSGGARDGGKAKGARGGGAGGGGGGGGGAGGDKEKGADKLAKAGTDKLPDGKRTQQNSARELSCLHSPV</sequence>
<comment type="caution">
    <text evidence="3">The sequence shown here is derived from an EMBL/GenBank/DDBJ whole genome shotgun (WGS) entry which is preliminary data.</text>
</comment>
<keyword evidence="1" id="KW-0648">Protein biosynthesis</keyword>
<evidence type="ECO:0000256" key="2">
    <source>
        <dbReference type="SAM" id="MobiDB-lite"/>
    </source>
</evidence>
<dbReference type="GO" id="GO:0000340">
    <property type="term" value="F:RNA 7-methylguanosine cap binding"/>
    <property type="evidence" value="ECO:0007669"/>
    <property type="project" value="TreeGrafter"/>
</dbReference>
<proteinExistence type="inferred from homology"/>
<feature type="region of interest" description="Disordered" evidence="2">
    <location>
        <begin position="277"/>
        <end position="402"/>
    </location>
</feature>
<feature type="compositionally biased region" description="Gly residues" evidence="2">
    <location>
        <begin position="309"/>
        <end position="324"/>
    </location>
</feature>
<feature type="compositionally biased region" description="Gly residues" evidence="2">
    <location>
        <begin position="347"/>
        <end position="363"/>
    </location>
</feature>